<feature type="transmembrane region" description="Helical" evidence="1">
    <location>
        <begin position="62"/>
        <end position="84"/>
    </location>
</feature>
<feature type="transmembrane region" description="Helical" evidence="1">
    <location>
        <begin position="211"/>
        <end position="229"/>
    </location>
</feature>
<keyword evidence="4" id="KW-1185">Reference proteome</keyword>
<comment type="caution">
    <text evidence="3">The sequence shown here is derived from an EMBL/GenBank/DDBJ whole genome shotgun (WGS) entry which is preliminary data.</text>
</comment>
<dbReference type="EMBL" id="JBANFI010000001">
    <property type="protein sequence ID" value="MFK7159433.1"/>
    <property type="molecule type" value="Genomic_DNA"/>
</dbReference>
<evidence type="ECO:0000256" key="1">
    <source>
        <dbReference type="SAM" id="Phobius"/>
    </source>
</evidence>
<dbReference type="InterPro" id="IPR052372">
    <property type="entry name" value="YpjD/HemX"/>
</dbReference>
<organism evidence="3 4">
    <name type="scientific">Marinospirillum alkalitolerans</name>
    <dbReference type="NCBI Taxonomy" id="3123374"/>
    <lineage>
        <taxon>Bacteria</taxon>
        <taxon>Pseudomonadati</taxon>
        <taxon>Pseudomonadota</taxon>
        <taxon>Gammaproteobacteria</taxon>
        <taxon>Oceanospirillales</taxon>
        <taxon>Oceanospirillaceae</taxon>
        <taxon>Marinospirillum</taxon>
    </lineage>
</organism>
<gene>
    <name evidence="3" type="primary">ccsA</name>
    <name evidence="3" type="ORF">V6U78_00090</name>
</gene>
<dbReference type="RefSeq" id="WP_405335733.1">
    <property type="nucleotide sequence ID" value="NZ_JBANFI010000001.1"/>
</dbReference>
<dbReference type="Pfam" id="PF01578">
    <property type="entry name" value="Cytochrom_C_asm"/>
    <property type="match status" value="1"/>
</dbReference>
<name>A0ABW8PT20_9GAMM</name>
<dbReference type="PANTHER" id="PTHR38034:SF1">
    <property type="entry name" value="INNER MEMBRANE PROTEIN YPJD"/>
    <property type="match status" value="1"/>
</dbReference>
<feature type="transmembrane region" description="Helical" evidence="1">
    <location>
        <begin position="176"/>
        <end position="199"/>
    </location>
</feature>
<feature type="transmembrane region" description="Helical" evidence="1">
    <location>
        <begin position="241"/>
        <end position="264"/>
    </location>
</feature>
<evidence type="ECO:0000259" key="2">
    <source>
        <dbReference type="Pfam" id="PF01578"/>
    </source>
</evidence>
<feature type="transmembrane region" description="Helical" evidence="1">
    <location>
        <begin position="91"/>
        <end position="110"/>
    </location>
</feature>
<reference evidence="3 4" key="1">
    <citation type="submission" date="2024-02" db="EMBL/GenBank/DDBJ databases">
        <title>Marinospirillum sp. MEB 164 isolated from Lonar lake sediment.</title>
        <authorList>
            <person name="Joshi A."/>
            <person name="Thite S."/>
        </authorList>
    </citation>
    <scope>NUCLEOTIDE SEQUENCE [LARGE SCALE GENOMIC DNA]</scope>
    <source>
        <strain evidence="3 4">MEB164</strain>
    </source>
</reference>
<evidence type="ECO:0000313" key="4">
    <source>
        <dbReference type="Proteomes" id="UP001621714"/>
    </source>
</evidence>
<feature type="transmembrane region" description="Helical" evidence="1">
    <location>
        <begin position="6"/>
        <end position="24"/>
    </location>
</feature>
<keyword evidence="1" id="KW-0812">Transmembrane</keyword>
<feature type="transmembrane region" description="Helical" evidence="1">
    <location>
        <begin position="36"/>
        <end position="56"/>
    </location>
</feature>
<keyword evidence="1" id="KW-0472">Membrane</keyword>
<accession>A0ABW8PT20</accession>
<protein>
    <submittedName>
        <fullName evidence="3">Cytochrome c biogenesis protein CcsA</fullName>
    </submittedName>
</protein>
<evidence type="ECO:0000313" key="3">
    <source>
        <dbReference type="EMBL" id="MFK7159433.1"/>
    </source>
</evidence>
<dbReference type="Proteomes" id="UP001621714">
    <property type="component" value="Unassembled WGS sequence"/>
</dbReference>
<feature type="domain" description="Cytochrome c assembly protein" evidence="2">
    <location>
        <begin position="37"/>
        <end position="263"/>
    </location>
</feature>
<dbReference type="InterPro" id="IPR002541">
    <property type="entry name" value="Cyt_c_assembly"/>
</dbReference>
<proteinExistence type="predicted"/>
<feature type="transmembrane region" description="Helical" evidence="1">
    <location>
        <begin position="125"/>
        <end position="148"/>
    </location>
</feature>
<dbReference type="PANTHER" id="PTHR38034">
    <property type="entry name" value="INNER MEMBRANE PROTEIN YPJD"/>
    <property type="match status" value="1"/>
</dbReference>
<sequence>MVASLPLSLLAIAFYLAGASWLWLRLLGKVPEKKQLVQVLGSFAFIHHSLVLFDALGLPSQLHLGLAEVALLLTWLTCSFILFASLRHPTLNLGALLFPLAALALAFAQFTDRPTNLLTKDHQLYFHILASLSAYGLFALASVQSVLLGMQNYQLKHRHLQGLISVLPPLQIMERLLFDLLLAGQLLLTLGMLSGWLYFDHFFAPGLLHKTLLSFMAWIIFGILLFGHWRFGWRGLTAVRWTLGGSLLLLLAYFGSQFVLQFLLA</sequence>
<keyword evidence="1" id="KW-1133">Transmembrane helix</keyword>